<organism evidence="2 3">
    <name type="scientific">Spelaeicoccus albus</name>
    <dbReference type="NCBI Taxonomy" id="1280376"/>
    <lineage>
        <taxon>Bacteria</taxon>
        <taxon>Bacillati</taxon>
        <taxon>Actinomycetota</taxon>
        <taxon>Actinomycetes</taxon>
        <taxon>Micrococcales</taxon>
        <taxon>Brevibacteriaceae</taxon>
        <taxon>Spelaeicoccus</taxon>
    </lineage>
</organism>
<evidence type="ECO:0000313" key="2">
    <source>
        <dbReference type="EMBL" id="NYI65766.1"/>
    </source>
</evidence>
<dbReference type="GO" id="GO:0022857">
    <property type="term" value="F:transmembrane transporter activity"/>
    <property type="evidence" value="ECO:0007669"/>
    <property type="project" value="UniProtKB-UniRule"/>
</dbReference>
<feature type="transmembrane region" description="Helical" evidence="1">
    <location>
        <begin position="182"/>
        <end position="205"/>
    </location>
</feature>
<dbReference type="RefSeq" id="WP_179424708.1">
    <property type="nucleotide sequence ID" value="NZ_JACBZP010000001.1"/>
</dbReference>
<feature type="transmembrane region" description="Helical" evidence="1">
    <location>
        <begin position="150"/>
        <end position="176"/>
    </location>
</feature>
<dbReference type="Pfam" id="PF02592">
    <property type="entry name" value="Vut_1"/>
    <property type="match status" value="1"/>
</dbReference>
<keyword evidence="1" id="KW-1133">Transmembrane helix</keyword>
<keyword evidence="1" id="KW-0813">Transport</keyword>
<dbReference type="Proteomes" id="UP000539111">
    <property type="component" value="Unassembled WGS sequence"/>
</dbReference>
<accession>A0A7Z0AAS6</accession>
<feature type="transmembrane region" description="Helical" evidence="1">
    <location>
        <begin position="76"/>
        <end position="94"/>
    </location>
</feature>
<comment type="subcellular location">
    <subcellularLocation>
        <location evidence="1">Cell membrane</location>
        <topology evidence="1">Multi-pass membrane protein</topology>
    </subcellularLocation>
</comment>
<dbReference type="InterPro" id="IPR003744">
    <property type="entry name" value="YhhQ"/>
</dbReference>
<feature type="transmembrane region" description="Helical" evidence="1">
    <location>
        <begin position="20"/>
        <end position="45"/>
    </location>
</feature>
<gene>
    <name evidence="2" type="ORF">BJY26_000072</name>
</gene>
<feature type="transmembrane region" description="Helical" evidence="1">
    <location>
        <begin position="51"/>
        <end position="69"/>
    </location>
</feature>
<dbReference type="AlphaFoldDB" id="A0A7Z0AAS6"/>
<dbReference type="NCBIfam" id="TIGR00697">
    <property type="entry name" value="queuosine precursor transporter"/>
    <property type="match status" value="1"/>
</dbReference>
<dbReference type="HAMAP" id="MF_02088">
    <property type="entry name" value="Q_prec_transport"/>
    <property type="match status" value="1"/>
</dbReference>
<dbReference type="PANTHER" id="PTHR34300:SF2">
    <property type="entry name" value="QUEUOSINE PRECURSOR TRANSPORTER-RELATED"/>
    <property type="match status" value="1"/>
</dbReference>
<protein>
    <recommendedName>
        <fullName evidence="1">Probable queuosine precursor transporter</fullName>
        <shortName evidence="1">Q precursor transporter</shortName>
    </recommendedName>
</protein>
<comment type="caution">
    <text evidence="2">The sequence shown here is derived from an EMBL/GenBank/DDBJ whole genome shotgun (WGS) entry which is preliminary data.</text>
</comment>
<keyword evidence="1" id="KW-0812">Transmembrane</keyword>
<feature type="transmembrane region" description="Helical" evidence="1">
    <location>
        <begin position="114"/>
        <end position="138"/>
    </location>
</feature>
<name>A0A7Z0AAS6_9MICO</name>
<reference evidence="2 3" key="1">
    <citation type="submission" date="2020-07" db="EMBL/GenBank/DDBJ databases">
        <title>Sequencing the genomes of 1000 actinobacteria strains.</title>
        <authorList>
            <person name="Klenk H.-P."/>
        </authorList>
    </citation>
    <scope>NUCLEOTIDE SEQUENCE [LARGE SCALE GENOMIC DNA]</scope>
    <source>
        <strain evidence="2 3">DSM 26341</strain>
    </source>
</reference>
<keyword evidence="1" id="KW-0472">Membrane</keyword>
<keyword evidence="3" id="KW-1185">Reference proteome</keyword>
<comment type="function">
    <text evidence="1">Involved in the import of queuosine (Q) precursors, required for Q precursor salvage.</text>
</comment>
<proteinExistence type="inferred from homology"/>
<dbReference type="GO" id="GO:0005886">
    <property type="term" value="C:plasma membrane"/>
    <property type="evidence" value="ECO:0007669"/>
    <property type="project" value="UniProtKB-SubCell"/>
</dbReference>
<keyword evidence="1" id="KW-1003">Cell membrane</keyword>
<dbReference type="EMBL" id="JACBZP010000001">
    <property type="protein sequence ID" value="NYI65766.1"/>
    <property type="molecule type" value="Genomic_DNA"/>
</dbReference>
<evidence type="ECO:0000256" key="1">
    <source>
        <dbReference type="HAMAP-Rule" id="MF_02088"/>
    </source>
</evidence>
<evidence type="ECO:0000313" key="3">
    <source>
        <dbReference type="Proteomes" id="UP000539111"/>
    </source>
</evidence>
<dbReference type="PANTHER" id="PTHR34300">
    <property type="entry name" value="QUEUOSINE PRECURSOR TRANSPORTER-RELATED"/>
    <property type="match status" value="1"/>
</dbReference>
<sequence length="230" mass="25206">MSRPINAQYALRGSGNYDVILALFVAILLISNIGATKLIAFGPIITDGGAYLFPLAYVIGDILSEVYGFKAARRAVMIGFGVLVLAVVVFWLVQISPPAADYHHQKAYEAVVGFVPRLALAGICGYFVGQLLNSYVLVRLKERTLEKKLWVRLLGSTGVGELADTLVFCTIAFYGVLTGWNFLNYVVVGYVYKCAVEIIVMPITYQVCKFVKRREPTYAARGSETDTIAA</sequence>
<comment type="similarity">
    <text evidence="1">Belongs to the vitamin uptake transporter (VUT/ECF) (TC 2.A.88) family. Q precursor transporter subfamily.</text>
</comment>